<proteinExistence type="predicted"/>
<reference evidence="1 2" key="1">
    <citation type="submission" date="2019-10" db="EMBL/GenBank/DDBJ databases">
        <title>Roseburia spp. ameliorate alcoholic fatty liver via restoration of gut barrier function.</title>
        <authorList>
            <person name="Seo B."/>
            <person name="Ko G."/>
        </authorList>
    </citation>
    <scope>NUCLEOTIDE SEQUENCE [LARGE SCALE GENOMIC DNA]</scope>
    <source>
        <strain evidence="1 2">SNUG30017</strain>
    </source>
</reference>
<dbReference type="Pfam" id="PF08889">
    <property type="entry name" value="WbqC"/>
    <property type="match status" value="1"/>
</dbReference>
<comment type="caution">
    <text evidence="1">The sequence shown here is derived from an EMBL/GenBank/DDBJ whole genome shotgun (WGS) entry which is preliminary data.</text>
</comment>
<gene>
    <name evidence="1" type="ORF">GCK47_09315</name>
</gene>
<evidence type="ECO:0000313" key="2">
    <source>
        <dbReference type="Proteomes" id="UP000479531"/>
    </source>
</evidence>
<protein>
    <recommendedName>
        <fullName evidence="3">WbqC-like protein family</fullName>
    </recommendedName>
</protein>
<evidence type="ECO:0008006" key="3">
    <source>
        <dbReference type="Google" id="ProtNLM"/>
    </source>
</evidence>
<dbReference type="AlphaFoldDB" id="A0A6L6XFX9"/>
<organism evidence="1 2">
    <name type="scientific">Roseburia intestinalis</name>
    <dbReference type="NCBI Taxonomy" id="166486"/>
    <lineage>
        <taxon>Bacteria</taxon>
        <taxon>Bacillati</taxon>
        <taxon>Bacillota</taxon>
        <taxon>Clostridia</taxon>
        <taxon>Lachnospirales</taxon>
        <taxon>Lachnospiraceae</taxon>
        <taxon>Roseburia</taxon>
    </lineage>
</organism>
<accession>A0A6L6XFX9</accession>
<dbReference type="Proteomes" id="UP000479531">
    <property type="component" value="Unassembled WGS sequence"/>
</dbReference>
<name>A0A6L6XFX9_9FIRM</name>
<dbReference type="InterPro" id="IPR014985">
    <property type="entry name" value="WbqC"/>
</dbReference>
<dbReference type="EMBL" id="WGGT01000010">
    <property type="protein sequence ID" value="MVQ45900.1"/>
    <property type="molecule type" value="Genomic_DNA"/>
</dbReference>
<evidence type="ECO:0000313" key="1">
    <source>
        <dbReference type="EMBL" id="MVQ45900.1"/>
    </source>
</evidence>
<dbReference type="RefSeq" id="WP_157350522.1">
    <property type="nucleotide sequence ID" value="NZ_WGGT01000010.1"/>
</dbReference>
<sequence>MILSGHQPNYWPYPGLIGKIMKSDCFMFVTKVQFEKKSWQKRNRVRTKEGWTYIQLPTITKGKMDQNICDVMINNNDGWREKNYKTIELLYGKAPFYKEYKDFLDDLYTKQWEKLMDIDIYIMQYLFKELDVKTKILYDRDYEFKGKKTDMLVDMCKQTGCDTYLSNLGSAAYVDISCFTDNGLNHQYINYTGTPYRQQFSGFEDGLTILDMLMNCGTEKTKEILLDDSNYKFSELNKEL</sequence>